<evidence type="ECO:0000256" key="3">
    <source>
        <dbReference type="ARBA" id="ARBA00022833"/>
    </source>
</evidence>
<keyword evidence="1" id="KW-0479">Metal-binding</keyword>
<reference evidence="6 7" key="1">
    <citation type="journal article" date="2015" name="Sci. Rep.">
        <title>Chromosome-level genome map provides insights into diverse defense mechanisms in the medicinal fungus Ganoderma sinense.</title>
        <authorList>
            <person name="Zhu Y."/>
            <person name="Xu J."/>
            <person name="Sun C."/>
            <person name="Zhou S."/>
            <person name="Xu H."/>
            <person name="Nelson D.R."/>
            <person name="Qian J."/>
            <person name="Song J."/>
            <person name="Luo H."/>
            <person name="Xiang L."/>
            <person name="Li Y."/>
            <person name="Xu Z."/>
            <person name="Ji A."/>
            <person name="Wang L."/>
            <person name="Lu S."/>
            <person name="Hayward A."/>
            <person name="Sun W."/>
            <person name="Li X."/>
            <person name="Schwartz D.C."/>
            <person name="Wang Y."/>
            <person name="Chen S."/>
        </authorList>
    </citation>
    <scope>NUCLEOTIDE SEQUENCE [LARGE SCALE GENOMIC DNA]</scope>
    <source>
        <strain evidence="6 7">ZZ0214-1</strain>
    </source>
</reference>
<gene>
    <name evidence="6" type="ORF">GSI_07281</name>
</gene>
<dbReference type="SUPFAM" id="SSF144232">
    <property type="entry name" value="HIT/MYND zinc finger-like"/>
    <property type="match status" value="1"/>
</dbReference>
<dbReference type="EMBL" id="AYKW01000014">
    <property type="protein sequence ID" value="PIL30581.1"/>
    <property type="molecule type" value="Genomic_DNA"/>
</dbReference>
<dbReference type="AlphaFoldDB" id="A0A2G8SA12"/>
<organism evidence="6 7">
    <name type="scientific">Ganoderma sinense ZZ0214-1</name>
    <dbReference type="NCBI Taxonomy" id="1077348"/>
    <lineage>
        <taxon>Eukaryota</taxon>
        <taxon>Fungi</taxon>
        <taxon>Dikarya</taxon>
        <taxon>Basidiomycota</taxon>
        <taxon>Agaricomycotina</taxon>
        <taxon>Agaricomycetes</taxon>
        <taxon>Polyporales</taxon>
        <taxon>Polyporaceae</taxon>
        <taxon>Ganoderma</taxon>
    </lineage>
</organism>
<evidence type="ECO:0000313" key="7">
    <source>
        <dbReference type="Proteomes" id="UP000230002"/>
    </source>
</evidence>
<name>A0A2G8SA12_9APHY</name>
<dbReference type="GO" id="GO:0008270">
    <property type="term" value="F:zinc ion binding"/>
    <property type="evidence" value="ECO:0007669"/>
    <property type="project" value="UniProtKB-KW"/>
</dbReference>
<accession>A0A2G8SA12</accession>
<evidence type="ECO:0000256" key="2">
    <source>
        <dbReference type="ARBA" id="ARBA00022771"/>
    </source>
</evidence>
<keyword evidence="3" id="KW-0862">Zinc</keyword>
<dbReference type="Gene3D" id="6.10.140.2220">
    <property type="match status" value="1"/>
</dbReference>
<dbReference type="OrthoDB" id="2740120at2759"/>
<sequence>MPPTAHRTRQPSPAVHYCYQCFLPQAATVQLKLCSGCRVAEYCSKECQKAAWPTHKKECGVTCKLAEATDPNLLDKVLHAFGFRTPVDSLKALNEFAQAHRWALEAHFHVAIRRKVGFKPAPGDITDSILVGNLECVAPPSSGKRLDPASRFRLRDRFKFVPLAEFKNASRERAEAFDRMYGESRATIQQFHGANLLFLGGCPVAYRIWPLSVVSFSCCPIFYAVHGPHNYDDDTRREIFEDKLRLATASINAGIVLRGVELRGHPVPGRLVRADKIWSFEPLFKADDWEDSWAAYLAADPRPKGVDLLDDAIARLKSGLPLLELIQVSQVL</sequence>
<dbReference type="InterPro" id="IPR002893">
    <property type="entry name" value="Znf_MYND"/>
</dbReference>
<feature type="domain" description="MYND-type" evidence="5">
    <location>
        <begin position="18"/>
        <end position="59"/>
    </location>
</feature>
<protein>
    <recommendedName>
        <fullName evidence="5">MYND-type domain-containing protein</fullName>
    </recommendedName>
</protein>
<dbReference type="Proteomes" id="UP000230002">
    <property type="component" value="Unassembled WGS sequence"/>
</dbReference>
<keyword evidence="2 4" id="KW-0863">Zinc-finger</keyword>
<evidence type="ECO:0000259" key="5">
    <source>
        <dbReference type="PROSITE" id="PS50865"/>
    </source>
</evidence>
<evidence type="ECO:0000256" key="4">
    <source>
        <dbReference type="PROSITE-ProRule" id="PRU00134"/>
    </source>
</evidence>
<keyword evidence="7" id="KW-1185">Reference proteome</keyword>
<dbReference type="PROSITE" id="PS50865">
    <property type="entry name" value="ZF_MYND_2"/>
    <property type="match status" value="1"/>
</dbReference>
<evidence type="ECO:0000256" key="1">
    <source>
        <dbReference type="ARBA" id="ARBA00022723"/>
    </source>
</evidence>
<comment type="caution">
    <text evidence="6">The sequence shown here is derived from an EMBL/GenBank/DDBJ whole genome shotgun (WGS) entry which is preliminary data.</text>
</comment>
<dbReference type="STRING" id="1077348.A0A2G8SA12"/>
<proteinExistence type="predicted"/>
<dbReference type="Pfam" id="PF01753">
    <property type="entry name" value="zf-MYND"/>
    <property type="match status" value="1"/>
</dbReference>
<evidence type="ECO:0000313" key="6">
    <source>
        <dbReference type="EMBL" id="PIL30581.1"/>
    </source>
</evidence>